<gene>
    <name evidence="3" type="ORF">BTO30_15775</name>
</gene>
<keyword evidence="1" id="KW-0378">Hydrolase</keyword>
<organism evidence="3 4">
    <name type="scientific">Domibacillus antri</name>
    <dbReference type="NCBI Taxonomy" id="1714264"/>
    <lineage>
        <taxon>Bacteria</taxon>
        <taxon>Bacillati</taxon>
        <taxon>Bacillota</taxon>
        <taxon>Bacilli</taxon>
        <taxon>Bacillales</taxon>
        <taxon>Bacillaceae</taxon>
        <taxon>Domibacillus</taxon>
    </lineage>
</organism>
<dbReference type="Gene3D" id="3.40.630.40">
    <property type="entry name" value="Zn-dependent exopeptidases"/>
    <property type="match status" value="1"/>
</dbReference>
<evidence type="ECO:0000313" key="3">
    <source>
        <dbReference type="EMBL" id="OLN21283.1"/>
    </source>
</evidence>
<dbReference type="OrthoDB" id="9763643at2"/>
<dbReference type="STRING" id="1714264.BTO30_15775"/>
<dbReference type="GO" id="GO:0009253">
    <property type="term" value="P:peptidoglycan catabolic process"/>
    <property type="evidence" value="ECO:0007669"/>
    <property type="project" value="InterPro"/>
</dbReference>
<dbReference type="InterPro" id="IPR002508">
    <property type="entry name" value="MurNAc-LAA_cat"/>
</dbReference>
<dbReference type="Pfam" id="PF01520">
    <property type="entry name" value="Amidase_3"/>
    <property type="match status" value="1"/>
</dbReference>
<feature type="domain" description="MurNAc-LAA" evidence="2">
    <location>
        <begin position="69"/>
        <end position="175"/>
    </location>
</feature>
<dbReference type="EMBL" id="MSDU01000059">
    <property type="protein sequence ID" value="OLN21283.1"/>
    <property type="molecule type" value="Genomic_DNA"/>
</dbReference>
<dbReference type="GO" id="GO:0008745">
    <property type="term" value="F:N-acetylmuramoyl-L-alanine amidase activity"/>
    <property type="evidence" value="ECO:0007669"/>
    <property type="project" value="InterPro"/>
</dbReference>
<dbReference type="InterPro" id="IPR050695">
    <property type="entry name" value="N-acetylmuramoyl_amidase_3"/>
</dbReference>
<dbReference type="CDD" id="cd02696">
    <property type="entry name" value="MurNAc-LAA"/>
    <property type="match status" value="1"/>
</dbReference>
<keyword evidence="4" id="KW-1185">Reference proteome</keyword>
<dbReference type="PANTHER" id="PTHR30404">
    <property type="entry name" value="N-ACETYLMURAMOYL-L-ALANINE AMIDASE"/>
    <property type="match status" value="1"/>
</dbReference>
<sequence>MSKEIIVVVDFGHGLPDPGAVRFGQEYLYTAMIGREVAKRLPDSVKVVFTRTTDNALNPDKEQDLASRCAIANKAEAVLFVSIHLNAGGGTGYETFVYSSSDEDKAIHAEIVKVLKKYGLQDRGIKIRTELDVLEYTKMKAVILKCLFIDNKSDMDKMNNQTFFNEFCQAADGIAKTVGVTPKSTGTLPKKEETIAEQEPSPFAAKSWKHMTEMGITDRNRPQNPITRQEVVVMLDRLYDELKK</sequence>
<name>A0A1Q8Q1R3_9BACI</name>
<evidence type="ECO:0000259" key="2">
    <source>
        <dbReference type="SMART" id="SM00646"/>
    </source>
</evidence>
<reference evidence="3 4" key="1">
    <citation type="submission" date="2016-12" db="EMBL/GenBank/DDBJ databases">
        <title>Domibacillus antri genome sequencing.</title>
        <authorList>
            <person name="Verma A."/>
            <person name="Krishnamurthi S."/>
        </authorList>
    </citation>
    <scope>NUCLEOTIDE SEQUENCE [LARGE SCALE GENOMIC DNA]</scope>
    <source>
        <strain evidence="3 4">XD80</strain>
    </source>
</reference>
<evidence type="ECO:0000256" key="1">
    <source>
        <dbReference type="ARBA" id="ARBA00022801"/>
    </source>
</evidence>
<dbReference type="SUPFAM" id="SSF53187">
    <property type="entry name" value="Zn-dependent exopeptidases"/>
    <property type="match status" value="1"/>
</dbReference>
<dbReference type="Proteomes" id="UP000185568">
    <property type="component" value="Unassembled WGS sequence"/>
</dbReference>
<dbReference type="RefSeq" id="WP_075399653.1">
    <property type="nucleotide sequence ID" value="NZ_MSDU01000059.1"/>
</dbReference>
<dbReference type="PANTHER" id="PTHR30404:SF0">
    <property type="entry name" value="N-ACETYLMURAMOYL-L-ALANINE AMIDASE AMIC"/>
    <property type="match status" value="1"/>
</dbReference>
<evidence type="ECO:0000313" key="4">
    <source>
        <dbReference type="Proteomes" id="UP000185568"/>
    </source>
</evidence>
<dbReference type="GO" id="GO:0030288">
    <property type="term" value="C:outer membrane-bounded periplasmic space"/>
    <property type="evidence" value="ECO:0007669"/>
    <property type="project" value="TreeGrafter"/>
</dbReference>
<proteinExistence type="predicted"/>
<protein>
    <recommendedName>
        <fullName evidence="2">MurNAc-LAA domain-containing protein</fullName>
    </recommendedName>
</protein>
<accession>A0A1Q8Q1R3</accession>
<comment type="caution">
    <text evidence="3">The sequence shown here is derived from an EMBL/GenBank/DDBJ whole genome shotgun (WGS) entry which is preliminary data.</text>
</comment>
<dbReference type="AlphaFoldDB" id="A0A1Q8Q1R3"/>
<dbReference type="SMART" id="SM00646">
    <property type="entry name" value="Ami_3"/>
    <property type="match status" value="1"/>
</dbReference>